<name>A0AAV4TAB7_CAEEX</name>
<reference evidence="1 2" key="1">
    <citation type="submission" date="2021-06" db="EMBL/GenBank/DDBJ databases">
        <title>Caerostris extrusa draft genome.</title>
        <authorList>
            <person name="Kono N."/>
            <person name="Arakawa K."/>
        </authorList>
    </citation>
    <scope>NUCLEOTIDE SEQUENCE [LARGE SCALE GENOMIC DNA]</scope>
</reference>
<protein>
    <submittedName>
        <fullName evidence="1">Uncharacterized protein</fullName>
    </submittedName>
</protein>
<evidence type="ECO:0000313" key="1">
    <source>
        <dbReference type="EMBL" id="GIY42411.1"/>
    </source>
</evidence>
<gene>
    <name evidence="1" type="ORF">CEXT_474771</name>
</gene>
<accession>A0AAV4TAB7</accession>
<comment type="caution">
    <text evidence="1">The sequence shown here is derived from an EMBL/GenBank/DDBJ whole genome shotgun (WGS) entry which is preliminary data.</text>
</comment>
<dbReference type="EMBL" id="BPLR01010846">
    <property type="protein sequence ID" value="GIY42411.1"/>
    <property type="molecule type" value="Genomic_DNA"/>
</dbReference>
<dbReference type="AlphaFoldDB" id="A0AAV4TAB7"/>
<dbReference type="Proteomes" id="UP001054945">
    <property type="component" value="Unassembled WGS sequence"/>
</dbReference>
<keyword evidence="2" id="KW-1185">Reference proteome</keyword>
<sequence length="107" mass="11627">MGDVIGGIRHLFQSCEASNKHKSQIEKPQQFPNKEAFGAHVDISSFDRNCLPTGRKTAQLSPATLIQCESEPGRPVSPSVIKSVSHPISRGRGHQVLAWLLLLSGTL</sequence>
<proteinExistence type="predicted"/>
<evidence type="ECO:0000313" key="2">
    <source>
        <dbReference type="Proteomes" id="UP001054945"/>
    </source>
</evidence>
<organism evidence="1 2">
    <name type="scientific">Caerostris extrusa</name>
    <name type="common">Bark spider</name>
    <name type="synonym">Caerostris bankana</name>
    <dbReference type="NCBI Taxonomy" id="172846"/>
    <lineage>
        <taxon>Eukaryota</taxon>
        <taxon>Metazoa</taxon>
        <taxon>Ecdysozoa</taxon>
        <taxon>Arthropoda</taxon>
        <taxon>Chelicerata</taxon>
        <taxon>Arachnida</taxon>
        <taxon>Araneae</taxon>
        <taxon>Araneomorphae</taxon>
        <taxon>Entelegynae</taxon>
        <taxon>Araneoidea</taxon>
        <taxon>Araneidae</taxon>
        <taxon>Caerostris</taxon>
    </lineage>
</organism>